<dbReference type="SUPFAM" id="SSF56672">
    <property type="entry name" value="DNA/RNA polymerases"/>
    <property type="match status" value="1"/>
</dbReference>
<dbReference type="Gene3D" id="2.40.70.10">
    <property type="entry name" value="Acid Proteases"/>
    <property type="match status" value="1"/>
</dbReference>
<dbReference type="PANTHER" id="PTHR37984">
    <property type="entry name" value="PROTEIN CBG26694"/>
    <property type="match status" value="1"/>
</dbReference>
<dbReference type="GO" id="GO:0004519">
    <property type="term" value="F:endonuclease activity"/>
    <property type="evidence" value="ECO:0007669"/>
    <property type="project" value="UniProtKB-KW"/>
</dbReference>
<comment type="caution">
    <text evidence="6">The sequence shown here is derived from an EMBL/GenBank/DDBJ whole genome shotgun (WGS) entry which is preliminary data.</text>
</comment>
<dbReference type="GO" id="GO:0004190">
    <property type="term" value="F:aspartic-type endopeptidase activity"/>
    <property type="evidence" value="ECO:0007669"/>
    <property type="project" value="InterPro"/>
</dbReference>
<dbReference type="InterPro" id="IPR021109">
    <property type="entry name" value="Peptidase_aspartic_dom_sf"/>
</dbReference>
<dbReference type="InterPro" id="IPR001969">
    <property type="entry name" value="Aspartic_peptidase_AS"/>
</dbReference>
<dbReference type="GO" id="GO:0016779">
    <property type="term" value="F:nucleotidyltransferase activity"/>
    <property type="evidence" value="ECO:0007669"/>
    <property type="project" value="UniProtKB-KW"/>
</dbReference>
<dbReference type="PANTHER" id="PTHR37984:SF5">
    <property type="entry name" value="PROTEIN NYNRIN-LIKE"/>
    <property type="match status" value="1"/>
</dbReference>
<dbReference type="EMBL" id="NBNE01001049">
    <property type="protein sequence ID" value="OWZ15806.1"/>
    <property type="molecule type" value="Genomic_DNA"/>
</dbReference>
<keyword evidence="2" id="KW-0548">Nucleotidyltransferase</keyword>
<evidence type="ECO:0000256" key="1">
    <source>
        <dbReference type="ARBA" id="ARBA00022679"/>
    </source>
</evidence>
<gene>
    <name evidence="6" type="ORF">PHMEG_00010488</name>
</gene>
<feature type="compositionally biased region" description="Acidic residues" evidence="5">
    <location>
        <begin position="645"/>
        <end position="656"/>
    </location>
</feature>
<evidence type="ECO:0000313" key="7">
    <source>
        <dbReference type="Proteomes" id="UP000198211"/>
    </source>
</evidence>
<dbReference type="InterPro" id="IPR050951">
    <property type="entry name" value="Retrovirus_Pol_polyprotein"/>
</dbReference>
<evidence type="ECO:0000256" key="4">
    <source>
        <dbReference type="ARBA" id="ARBA00022759"/>
    </source>
</evidence>
<dbReference type="InterPro" id="IPR043502">
    <property type="entry name" value="DNA/RNA_pol_sf"/>
</dbReference>
<accession>A0A225WDJ2</accession>
<sequence>MEYIRSSDHGSRWEYALDDVDFPTSAQATMASAAVGSICSTMIQRVRVSAISDLKKFTGKDPDEDRARAWISKVKSAFMRDQASDDEMCLDFADLLAGSAKNWYRQLSRSTRNKWSDLLRSFQIQYCGLGVSVARQYYHTRRRSDESPLDYLYRLNVAGFRARLKIKDGSAKERREHVDHYIETLEDQDLAEWLTLLRLTDADDLEEVLRARDRAKNGQKKAVFGSNKYQQKPTNTAPEYDGSGGSDSDIDSHRRIFLAASEDVTPKVEKESANLDPSTTSGPKRGHPSDHCLFVCRGCGELHDIGKCPMEEFYNQIRQWFNPTKHMGKWFRQAKITGKINNEKAILLLDTGAEVSIVDTAFARKVGCYIDSSQIQDCVGIGDNVYRTEGRTRIKVTLARSLVYFFDIWVGDLTDQQAILGMDFMVPAGIRLDLAHGSISLPDEVRIQLSGRRQLYSDKAKIVNVGQYLRIQAGESVGLPLRLRSSIHDKLWVTRGDRWVPTISDGPGRTKYISIANIGDEVLILHQDQRIGIWLAGAHVPRIPGFISIGSRRYMEWQNLALEATTDARSEEMEVKIPLGLAVERSEYATPRAILQRPKTTSIRYRKVEASQDQEISDCLPSDNSPSDKTPPEVRPLDLTSVASEESDLSSITDEDSIPHAVTVKEAPEDLDQVTDPLNGKCVTSMSQKTDMDLPPAIEDRPDTSDLDLTWDSDQDYDECVYYHEESDLYAEDVDGQMAVLPEVSVTTVDVKIEDIQLCGSDNQTPEEIERLCQKIWKFRHLLIGKGNALPPSARGVVCDIDVGGAKPIALKCRKLRIQFREKLADLIKGLLSAKMINYSRSPWASLIVVIIKKNGVDIRLCIDYRLVNSLTQLMVYPLPLINDLLKDLESIGYGERILGSEDDGSCSLDLGFYHSVWVI</sequence>
<reference evidence="7" key="1">
    <citation type="submission" date="2017-03" db="EMBL/GenBank/DDBJ databases">
        <title>Phytopthora megakarya and P. palmivora, two closely related causual agents of cacao black pod achieved similar genome size and gene model numbers by different mechanisms.</title>
        <authorList>
            <person name="Ali S."/>
            <person name="Shao J."/>
            <person name="Larry D.J."/>
            <person name="Kronmiller B."/>
            <person name="Shen D."/>
            <person name="Strem M.D."/>
            <person name="Melnick R.L."/>
            <person name="Guiltinan M.J."/>
            <person name="Tyler B.M."/>
            <person name="Meinhardt L.W."/>
            <person name="Bailey B.A."/>
        </authorList>
    </citation>
    <scope>NUCLEOTIDE SEQUENCE [LARGE SCALE GENOMIC DNA]</scope>
    <source>
        <strain evidence="7">zdho120</strain>
    </source>
</reference>
<evidence type="ECO:0000313" key="6">
    <source>
        <dbReference type="EMBL" id="OWZ15806.1"/>
    </source>
</evidence>
<evidence type="ECO:0000256" key="5">
    <source>
        <dbReference type="SAM" id="MobiDB-lite"/>
    </source>
</evidence>
<dbReference type="GO" id="GO:0006508">
    <property type="term" value="P:proteolysis"/>
    <property type="evidence" value="ECO:0007669"/>
    <property type="project" value="InterPro"/>
</dbReference>
<evidence type="ECO:0000256" key="2">
    <source>
        <dbReference type="ARBA" id="ARBA00022695"/>
    </source>
</evidence>
<protein>
    <recommendedName>
        <fullName evidence="8">Peptidase A2 domain-containing protein</fullName>
    </recommendedName>
</protein>
<dbReference type="OrthoDB" id="128724at2759"/>
<dbReference type="SUPFAM" id="SSF50630">
    <property type="entry name" value="Acid proteases"/>
    <property type="match status" value="1"/>
</dbReference>
<keyword evidence="1" id="KW-0808">Transferase</keyword>
<proteinExistence type="predicted"/>
<dbReference type="PROSITE" id="PS00141">
    <property type="entry name" value="ASP_PROTEASE"/>
    <property type="match status" value="1"/>
</dbReference>
<evidence type="ECO:0000256" key="3">
    <source>
        <dbReference type="ARBA" id="ARBA00022722"/>
    </source>
</evidence>
<feature type="compositionally biased region" description="Polar residues" evidence="5">
    <location>
        <begin position="227"/>
        <end position="237"/>
    </location>
</feature>
<evidence type="ECO:0008006" key="8">
    <source>
        <dbReference type="Google" id="ProtNLM"/>
    </source>
</evidence>
<keyword evidence="4" id="KW-0255">Endonuclease</keyword>
<keyword evidence="7" id="KW-1185">Reference proteome</keyword>
<feature type="region of interest" description="Disordered" evidence="5">
    <location>
        <begin position="219"/>
        <end position="249"/>
    </location>
</feature>
<dbReference type="Proteomes" id="UP000198211">
    <property type="component" value="Unassembled WGS sequence"/>
</dbReference>
<keyword evidence="3" id="KW-0540">Nuclease</keyword>
<dbReference type="Pfam" id="PF13975">
    <property type="entry name" value="gag-asp_proteas"/>
    <property type="match status" value="1"/>
</dbReference>
<dbReference type="Gene3D" id="3.10.10.10">
    <property type="entry name" value="HIV Type 1 Reverse Transcriptase, subunit A, domain 1"/>
    <property type="match status" value="1"/>
</dbReference>
<feature type="region of interest" description="Disordered" evidence="5">
    <location>
        <begin position="686"/>
        <end position="708"/>
    </location>
</feature>
<name>A0A225WDJ2_9STRA</name>
<feature type="region of interest" description="Disordered" evidence="5">
    <location>
        <begin position="608"/>
        <end position="659"/>
    </location>
</feature>
<keyword evidence="4" id="KW-0378">Hydrolase</keyword>
<organism evidence="6 7">
    <name type="scientific">Phytophthora megakarya</name>
    <dbReference type="NCBI Taxonomy" id="4795"/>
    <lineage>
        <taxon>Eukaryota</taxon>
        <taxon>Sar</taxon>
        <taxon>Stramenopiles</taxon>
        <taxon>Oomycota</taxon>
        <taxon>Peronosporomycetes</taxon>
        <taxon>Peronosporales</taxon>
        <taxon>Peronosporaceae</taxon>
        <taxon>Phytophthora</taxon>
    </lineage>
</organism>
<dbReference type="AlphaFoldDB" id="A0A225WDJ2"/>
<feature type="region of interest" description="Disordered" evidence="5">
    <location>
        <begin position="265"/>
        <end position="287"/>
    </location>
</feature>